<dbReference type="EMBL" id="AAGWQQ010000066">
    <property type="protein sequence ID" value="EBS7984242.1"/>
    <property type="molecule type" value="Genomic_DNA"/>
</dbReference>
<reference evidence="1" key="1">
    <citation type="submission" date="2018-06" db="EMBL/GenBank/DDBJ databases">
        <authorList>
            <consortium name="PulseNet: The National Subtyping Network for Foodborne Disease Surveillance"/>
            <person name="Tarr C.L."/>
            <person name="Trees E."/>
            <person name="Katz L.S."/>
            <person name="Carleton-Romer H.A."/>
            <person name="Stroika S."/>
            <person name="Kucerova Z."/>
            <person name="Roache K.F."/>
            <person name="Sabol A.L."/>
            <person name="Besser J."/>
            <person name="Gerner-Smidt P."/>
        </authorList>
    </citation>
    <scope>NUCLEOTIDE SEQUENCE</scope>
    <source>
        <strain evidence="4">PNUSAS015592</strain>
        <strain evidence="2">PNUSAS041911</strain>
        <strain evidence="1">PNUSAS042495</strain>
        <strain evidence="3">PNUSAS042910</strain>
    </source>
</reference>
<comment type="caution">
    <text evidence="1">The sequence shown here is derived from an EMBL/GenBank/DDBJ whole genome shotgun (WGS) entry which is preliminary data.</text>
</comment>
<evidence type="ECO:0000313" key="2">
    <source>
        <dbReference type="EMBL" id="EBN2157113.1"/>
    </source>
</evidence>
<proteinExistence type="predicted"/>
<protein>
    <submittedName>
        <fullName evidence="1">Uncharacterized protein</fullName>
    </submittedName>
</protein>
<evidence type="ECO:0000313" key="4">
    <source>
        <dbReference type="EMBL" id="EBS7984242.1"/>
    </source>
</evidence>
<accession>A0A5V0YDK2</accession>
<name>A0A5V0YDK2_SALER</name>
<sequence>MSRAAVVRKGQLLSIDTQALNSLRDLLGATQEQLEMAYSRALRRTGQTLRKRVMGVVRTELAPKSQEAVRRRLVFFRVMRRGRGMEGGKMWFGLNAFKVKDLKGKIKGEVLPRHSLRSPVTGRFVVGNTGGSAPPVFIPSGGGLSRKVWPGGFIMEDREGKKRIYVRNGRRAREATINVYGGLVPFIEEDIFPLAIEIFMKHLESELRGRVKMGIHGIRKRGRG</sequence>
<dbReference type="EMBL" id="AAGFCB010000038">
    <property type="protein sequence ID" value="EBN2157113.1"/>
    <property type="molecule type" value="Genomic_DNA"/>
</dbReference>
<evidence type="ECO:0000313" key="1">
    <source>
        <dbReference type="EMBL" id="EBL9210891.1"/>
    </source>
</evidence>
<dbReference type="EMBL" id="AAGFHZ010000037">
    <property type="protein sequence ID" value="EBN2829407.1"/>
    <property type="molecule type" value="Genomic_DNA"/>
</dbReference>
<dbReference type="EMBL" id="AAGAQC010000024">
    <property type="protein sequence ID" value="EBL9210891.1"/>
    <property type="molecule type" value="Genomic_DNA"/>
</dbReference>
<organism evidence="1">
    <name type="scientific">Salmonella enterica</name>
    <name type="common">Salmonella choleraesuis</name>
    <dbReference type="NCBI Taxonomy" id="28901"/>
    <lineage>
        <taxon>Bacteria</taxon>
        <taxon>Pseudomonadati</taxon>
        <taxon>Pseudomonadota</taxon>
        <taxon>Gammaproteobacteria</taxon>
        <taxon>Enterobacterales</taxon>
        <taxon>Enterobacteriaceae</taxon>
        <taxon>Salmonella</taxon>
    </lineage>
</organism>
<evidence type="ECO:0000313" key="3">
    <source>
        <dbReference type="EMBL" id="EBN2829407.1"/>
    </source>
</evidence>
<dbReference type="AlphaFoldDB" id="A0A5V0YDK2"/>
<gene>
    <name evidence="4" type="ORF">CEJ09_20795</name>
    <name evidence="2" type="ORF">DMS94_22870</name>
    <name evidence="3" type="ORF">DOF78_23025</name>
    <name evidence="1" type="ORF">DOF85_23715</name>
</gene>